<organism evidence="2 3">
    <name type="scientific">Adineta ricciae</name>
    <name type="common">Rotifer</name>
    <dbReference type="NCBI Taxonomy" id="249248"/>
    <lineage>
        <taxon>Eukaryota</taxon>
        <taxon>Metazoa</taxon>
        <taxon>Spiralia</taxon>
        <taxon>Gnathifera</taxon>
        <taxon>Rotifera</taxon>
        <taxon>Eurotatoria</taxon>
        <taxon>Bdelloidea</taxon>
        <taxon>Adinetida</taxon>
        <taxon>Adinetidae</taxon>
        <taxon>Adineta</taxon>
    </lineage>
</organism>
<keyword evidence="1" id="KW-0472">Membrane</keyword>
<protein>
    <submittedName>
        <fullName evidence="2">Uncharacterized protein</fullName>
    </submittedName>
</protein>
<dbReference type="AlphaFoldDB" id="A0A815E8G7"/>
<keyword evidence="1" id="KW-0812">Transmembrane</keyword>
<name>A0A815E8G7_ADIRI</name>
<sequence length="246" mass="28115">MEKADSEDFNSLLATAQKLFIHIRKPSTTNNTIEISTTRNADEVDEIEPLRAHEIVIVICVLFLWCASIFIFIRHSNILRIRHRDIPYHSAAAKTSVNMNHAVIVKGNSDAILQRKSRISSAGGMTPPVEKRIRNEPKVSETIETISLSISPSSRKRCYTSLLDKHILSITKNSVDKYDEKEQLLDPRHITTEIKENLLDLQRKSIENLSTIKQLTFHSINDVRIRQPNDSKHVFAKKRCIQESPV</sequence>
<evidence type="ECO:0000313" key="2">
    <source>
        <dbReference type="EMBL" id="CAF1308289.1"/>
    </source>
</evidence>
<gene>
    <name evidence="2" type="ORF">XAT740_LOCUS29241</name>
</gene>
<comment type="caution">
    <text evidence="2">The sequence shown here is derived from an EMBL/GenBank/DDBJ whole genome shotgun (WGS) entry which is preliminary data.</text>
</comment>
<keyword evidence="3" id="KW-1185">Reference proteome</keyword>
<keyword evidence="1" id="KW-1133">Transmembrane helix</keyword>
<feature type="transmembrane region" description="Helical" evidence="1">
    <location>
        <begin position="55"/>
        <end position="73"/>
    </location>
</feature>
<reference evidence="2" key="1">
    <citation type="submission" date="2021-02" db="EMBL/GenBank/DDBJ databases">
        <authorList>
            <person name="Nowell W R."/>
        </authorList>
    </citation>
    <scope>NUCLEOTIDE SEQUENCE</scope>
</reference>
<evidence type="ECO:0000256" key="1">
    <source>
        <dbReference type="SAM" id="Phobius"/>
    </source>
</evidence>
<dbReference type="EMBL" id="CAJNOR010002538">
    <property type="protein sequence ID" value="CAF1308289.1"/>
    <property type="molecule type" value="Genomic_DNA"/>
</dbReference>
<evidence type="ECO:0000313" key="3">
    <source>
        <dbReference type="Proteomes" id="UP000663828"/>
    </source>
</evidence>
<proteinExistence type="predicted"/>
<dbReference type="Proteomes" id="UP000663828">
    <property type="component" value="Unassembled WGS sequence"/>
</dbReference>
<accession>A0A815E8G7</accession>